<dbReference type="InterPro" id="IPR013551">
    <property type="entry name" value="YicC-like_C"/>
</dbReference>
<dbReference type="RefSeq" id="WP_186996202.1">
    <property type="nucleotide sequence ID" value="NZ_JACOQK010000001.1"/>
</dbReference>
<comment type="caution">
    <text evidence="8">The sequence shown here is derived from an EMBL/GenBank/DDBJ whole genome shotgun (WGS) entry which is preliminary data.</text>
</comment>
<dbReference type="Pfam" id="PF08340">
    <property type="entry name" value="YicC-like_C"/>
    <property type="match status" value="1"/>
</dbReference>
<feature type="domain" description="Endoribonuclease YicC-like N-terminal" evidence="6">
    <location>
        <begin position="2"/>
        <end position="156"/>
    </location>
</feature>
<evidence type="ECO:0000256" key="1">
    <source>
        <dbReference type="ARBA" id="ARBA00001968"/>
    </source>
</evidence>
<keyword evidence="3" id="KW-0255">Endonuclease</keyword>
<comment type="similarity">
    <text evidence="5">Belongs to the YicC/YloC family.</text>
</comment>
<feature type="domain" description="Endoribonuclease YicC-like C-terminal" evidence="7">
    <location>
        <begin position="173"/>
        <end position="292"/>
    </location>
</feature>
<gene>
    <name evidence="8" type="ORF">H8Z77_03550</name>
</gene>
<evidence type="ECO:0000259" key="7">
    <source>
        <dbReference type="Pfam" id="PF08340"/>
    </source>
</evidence>
<keyword evidence="4" id="KW-0378">Hydrolase</keyword>
<dbReference type="PANTHER" id="PTHR30636">
    <property type="entry name" value="UPF0701 PROTEIN YICC"/>
    <property type="match status" value="1"/>
</dbReference>
<protein>
    <submittedName>
        <fullName evidence="8">YicC family protein</fullName>
    </submittedName>
</protein>
<evidence type="ECO:0000256" key="3">
    <source>
        <dbReference type="ARBA" id="ARBA00022759"/>
    </source>
</evidence>
<dbReference type="NCBIfam" id="TIGR00255">
    <property type="entry name" value="YicC/YloC family endoribonuclease"/>
    <property type="match status" value="1"/>
</dbReference>
<evidence type="ECO:0000313" key="8">
    <source>
        <dbReference type="EMBL" id="MBC5787099.1"/>
    </source>
</evidence>
<dbReference type="Proteomes" id="UP000649151">
    <property type="component" value="Unassembled WGS sequence"/>
</dbReference>
<dbReference type="InterPro" id="IPR005229">
    <property type="entry name" value="YicC/YloC-like"/>
</dbReference>
<keyword evidence="9" id="KW-1185">Reference proteome</keyword>
<keyword evidence="2" id="KW-0540">Nuclease</keyword>
<proteinExistence type="inferred from homology"/>
<evidence type="ECO:0000259" key="6">
    <source>
        <dbReference type="Pfam" id="PF03755"/>
    </source>
</evidence>
<accession>A0ABR7IPP0</accession>
<reference evidence="8 9" key="1">
    <citation type="submission" date="2020-08" db="EMBL/GenBank/DDBJ databases">
        <title>Genome public.</title>
        <authorList>
            <person name="Liu C."/>
            <person name="Sun Q."/>
        </authorList>
    </citation>
    <scope>NUCLEOTIDE SEQUENCE [LARGE SCALE GENOMIC DNA]</scope>
    <source>
        <strain evidence="8 9">NSJ-27</strain>
    </source>
</reference>
<dbReference type="Pfam" id="PF03755">
    <property type="entry name" value="YicC-like_N"/>
    <property type="match status" value="1"/>
</dbReference>
<organism evidence="8 9">
    <name type="scientific">Clostridium facile</name>
    <dbReference type="NCBI Taxonomy" id="2763035"/>
    <lineage>
        <taxon>Bacteria</taxon>
        <taxon>Bacillati</taxon>
        <taxon>Bacillota</taxon>
        <taxon>Clostridia</taxon>
        <taxon>Eubacteriales</taxon>
        <taxon>Clostridiaceae</taxon>
        <taxon>Clostridium</taxon>
    </lineage>
</organism>
<evidence type="ECO:0000256" key="5">
    <source>
        <dbReference type="ARBA" id="ARBA00035648"/>
    </source>
</evidence>
<dbReference type="InterPro" id="IPR013527">
    <property type="entry name" value="YicC-like_N"/>
</dbReference>
<dbReference type="PANTHER" id="PTHR30636:SF3">
    <property type="entry name" value="UPF0701 PROTEIN YICC"/>
    <property type="match status" value="1"/>
</dbReference>
<comment type="cofactor">
    <cofactor evidence="1">
        <name>a divalent metal cation</name>
        <dbReference type="ChEBI" id="CHEBI:60240"/>
    </cofactor>
</comment>
<sequence length="292" mass="33435">MIKSMTGFGRAHQIINGREVLVEIKSVNHRYFEFNARVPRTYGYLEEKLKSYIQGMVSRGKVEVSVSIYTLEGTDAEIEINSTVAKGYVQALRNVKEKLQLQDDLSLSTVARFPDVFNVHKVIEDEEVIWASVQPVVQEALDQFLEMRTVEGERLKTDLLAKLDEIEQMVAVVEEQSPKTVAAYQERLFAKLQEVLENQEIDQARILTEAAIFADKVAVDEETVRLHSHLEQFRQLLQSDQPVGRKCDFLVQEINRETNTIGSKATDLEISKIVIDQKSVIEKIREQIQNIE</sequence>
<evidence type="ECO:0000256" key="2">
    <source>
        <dbReference type="ARBA" id="ARBA00022722"/>
    </source>
</evidence>
<evidence type="ECO:0000313" key="9">
    <source>
        <dbReference type="Proteomes" id="UP000649151"/>
    </source>
</evidence>
<dbReference type="EMBL" id="JACOQK010000001">
    <property type="protein sequence ID" value="MBC5787099.1"/>
    <property type="molecule type" value="Genomic_DNA"/>
</dbReference>
<name>A0ABR7IPP0_9CLOT</name>
<evidence type="ECO:0000256" key="4">
    <source>
        <dbReference type="ARBA" id="ARBA00022801"/>
    </source>
</evidence>